<sequence length="463" mass="47707">MTTVCTADQMRAAEQTWFDAHPGQDLMQVAAHAVALEAERMLGATSDRQRVLVMVGGGNNGGDGLFAAAELASSGRSVELLSVLGIPHAEGWRAALAAGCRQVTPTDVLRQRYDLAVDAVLGIGGRPGIPRILMRTDEWLQRTGTPVLAVDLPSGLVADSGQVATAVHAAATVTFASRKWCHLTHPAARRCGEVVVADIGVDVLDADDVTAREDVAHLWPVPGPRSDKYSRGVVGLDTGSAQYSGAGVLGVLGALRTGPGMVRCAGPDNVGDRVVSRTPSVVLGEGRVQAWVVGSGWGPAAENAARLDRRLADGVPVVVDADALAVLPRRIPGNCLLTPHAGELARMLGVDRSEVEDDPRGHCLAGARMFAATVLLKGSVQWVATPSGEVVAALPGPAWTGQAGSGDVLAGMCGTLLATGMEAREAAVCAASLQALTAILNPGPWSPDQLADMFPSTIAGLVG</sequence>
<dbReference type="PROSITE" id="PS51385">
    <property type="entry name" value="YJEF_N"/>
    <property type="match status" value="1"/>
</dbReference>
<dbReference type="GO" id="GO:0052855">
    <property type="term" value="F:ADP-dependent NAD(P)H-hydrate dehydratase activity"/>
    <property type="evidence" value="ECO:0007669"/>
    <property type="project" value="UniProtKB-UniRule"/>
</dbReference>
<keyword evidence="9 18" id="KW-0630">Potassium</keyword>
<evidence type="ECO:0000256" key="16">
    <source>
        <dbReference type="ARBA" id="ARBA00049209"/>
    </source>
</evidence>
<evidence type="ECO:0000256" key="18">
    <source>
        <dbReference type="PIRNR" id="PIRNR017184"/>
    </source>
</evidence>
<dbReference type="KEGG" id="acij:JS278_01001"/>
<name>A0A344USD6_9ACTN</name>
<gene>
    <name evidence="21" type="primary">nnr</name>
    <name evidence="17" type="synonym">nnrD</name>
    <name evidence="21" type="ORF">JS278_01001</name>
</gene>
<dbReference type="CDD" id="cd01171">
    <property type="entry name" value="YXKO-related"/>
    <property type="match status" value="1"/>
</dbReference>
<comment type="catalytic activity">
    <reaction evidence="2 18">
        <text>(6R)-NADPHX = (6S)-NADPHX</text>
        <dbReference type="Rhea" id="RHEA:32227"/>
        <dbReference type="ChEBI" id="CHEBI:64076"/>
        <dbReference type="ChEBI" id="CHEBI:64077"/>
        <dbReference type="EC" id="5.1.99.6"/>
    </reaction>
</comment>
<dbReference type="Gene3D" id="3.40.50.10260">
    <property type="entry name" value="YjeF N-terminal domain"/>
    <property type="match status" value="1"/>
</dbReference>
<keyword evidence="10 17" id="KW-0520">NAD</keyword>
<dbReference type="PROSITE" id="PS51383">
    <property type="entry name" value="YJEF_C_3"/>
    <property type="match status" value="1"/>
</dbReference>
<keyword evidence="5 18" id="KW-0479">Metal-binding</keyword>
<comment type="function">
    <text evidence="14 18">Bifunctional enzyme that catalyzes the epimerization of the S- and R-forms of NAD(P)HX and the dehydration of the S-form of NAD(P)HX at the expense of ADP, which is converted to AMP. This allows the repair of both epimers of NAD(P)HX, a damaged form of NAD(P)H that is a result of enzymatic or heat-dependent hydration.</text>
</comment>
<protein>
    <recommendedName>
        <fullName evidence="17">ADP-dependent (S)-NAD(P)H-hydrate dehydratase</fullName>
        <ecNumber evidence="17">4.2.1.136</ecNumber>
    </recommendedName>
    <alternativeName>
        <fullName evidence="17">ADP-dependent NAD(P)HX dehydratase</fullName>
    </alternativeName>
</protein>
<comment type="caution">
    <text evidence="17">Lacks conserved residue(s) required for the propagation of feature annotation.</text>
</comment>
<dbReference type="PANTHER" id="PTHR12592">
    <property type="entry name" value="ATP-DEPENDENT (S)-NAD(P)H-HYDRATE DEHYDRATASE FAMILY MEMBER"/>
    <property type="match status" value="1"/>
</dbReference>
<dbReference type="HAMAP" id="MF_01965">
    <property type="entry name" value="NADHX_dehydratase"/>
    <property type="match status" value="1"/>
</dbReference>
<keyword evidence="6 17" id="KW-0547">Nucleotide-binding</keyword>
<dbReference type="InterPro" id="IPR030677">
    <property type="entry name" value="Nnr"/>
</dbReference>
<evidence type="ECO:0000313" key="21">
    <source>
        <dbReference type="EMBL" id="AXE38184.1"/>
    </source>
</evidence>
<dbReference type="GO" id="GO:0110051">
    <property type="term" value="P:metabolite repair"/>
    <property type="evidence" value="ECO:0007669"/>
    <property type="project" value="TreeGrafter"/>
</dbReference>
<evidence type="ECO:0000256" key="13">
    <source>
        <dbReference type="ARBA" id="ARBA00023268"/>
    </source>
</evidence>
<dbReference type="InterPro" id="IPR036652">
    <property type="entry name" value="YjeF_N_dom_sf"/>
</dbReference>
<comment type="catalytic activity">
    <reaction evidence="15 17 18">
        <text>(6S)-NADHX + ADP = AMP + phosphate + NADH + H(+)</text>
        <dbReference type="Rhea" id="RHEA:32223"/>
        <dbReference type="ChEBI" id="CHEBI:15378"/>
        <dbReference type="ChEBI" id="CHEBI:43474"/>
        <dbReference type="ChEBI" id="CHEBI:57945"/>
        <dbReference type="ChEBI" id="CHEBI:64074"/>
        <dbReference type="ChEBI" id="CHEBI:456215"/>
        <dbReference type="ChEBI" id="CHEBI:456216"/>
        <dbReference type="EC" id="4.2.1.136"/>
    </reaction>
</comment>
<keyword evidence="11 18" id="KW-0413">Isomerase</keyword>
<accession>A0A344USD6</accession>
<comment type="cofactor">
    <cofactor evidence="18">
        <name>K(+)</name>
        <dbReference type="ChEBI" id="CHEBI:29103"/>
    </cofactor>
    <text evidence="18">Binds 1 potassium ion per subunit.</text>
</comment>
<evidence type="ECO:0000256" key="15">
    <source>
        <dbReference type="ARBA" id="ARBA00048238"/>
    </source>
</evidence>
<evidence type="ECO:0000256" key="1">
    <source>
        <dbReference type="ARBA" id="ARBA00000013"/>
    </source>
</evidence>
<dbReference type="GO" id="GO:0052856">
    <property type="term" value="F:NAD(P)HX epimerase activity"/>
    <property type="evidence" value="ECO:0007669"/>
    <property type="project" value="UniProtKB-EC"/>
</dbReference>
<evidence type="ECO:0000259" key="20">
    <source>
        <dbReference type="PROSITE" id="PS51385"/>
    </source>
</evidence>
<evidence type="ECO:0000256" key="4">
    <source>
        <dbReference type="ARBA" id="ARBA00009524"/>
    </source>
</evidence>
<evidence type="ECO:0000256" key="11">
    <source>
        <dbReference type="ARBA" id="ARBA00023235"/>
    </source>
</evidence>
<dbReference type="Gene3D" id="3.40.1190.20">
    <property type="match status" value="1"/>
</dbReference>
<evidence type="ECO:0000256" key="5">
    <source>
        <dbReference type="ARBA" id="ARBA00022723"/>
    </source>
</evidence>
<feature type="binding site" evidence="17">
    <location>
        <position position="340"/>
    </location>
    <ligand>
        <name>(6S)-NADPHX</name>
        <dbReference type="ChEBI" id="CHEBI:64076"/>
    </ligand>
</feature>
<reference evidence="21 22" key="1">
    <citation type="submission" date="2017-12" db="EMBL/GenBank/DDBJ databases">
        <title>The whole genome sequence of the Acidipropionibacterium virtanenii sp. nov. type strain JS278.</title>
        <authorList>
            <person name="Laine P."/>
            <person name="Deptula P."/>
            <person name="Varmanen P."/>
            <person name="Auvinen P."/>
        </authorList>
    </citation>
    <scope>NUCLEOTIDE SEQUENCE [LARGE SCALE GENOMIC DNA]</scope>
    <source>
        <strain evidence="21 22">JS278</strain>
    </source>
</reference>
<dbReference type="Proteomes" id="UP000251995">
    <property type="component" value="Chromosome"/>
</dbReference>
<evidence type="ECO:0000256" key="10">
    <source>
        <dbReference type="ARBA" id="ARBA00023027"/>
    </source>
</evidence>
<dbReference type="InterPro" id="IPR004443">
    <property type="entry name" value="YjeF_N_dom"/>
</dbReference>
<comment type="catalytic activity">
    <reaction evidence="1 18">
        <text>(6R)-NADHX = (6S)-NADHX</text>
        <dbReference type="Rhea" id="RHEA:32215"/>
        <dbReference type="ChEBI" id="CHEBI:64074"/>
        <dbReference type="ChEBI" id="CHEBI:64075"/>
        <dbReference type="EC" id="5.1.99.6"/>
    </reaction>
</comment>
<comment type="subunit">
    <text evidence="17">Homotetramer.</text>
</comment>
<keyword evidence="22" id="KW-1185">Reference proteome</keyword>
<dbReference type="PIRSF" id="PIRSF017184">
    <property type="entry name" value="Nnr"/>
    <property type="match status" value="1"/>
</dbReference>
<evidence type="ECO:0000313" key="22">
    <source>
        <dbReference type="Proteomes" id="UP000251995"/>
    </source>
</evidence>
<comment type="function">
    <text evidence="17">Catalyzes the dehydration of the S-form of NAD(P)HX at the expense of ADP, which is converted to AMP. Together with NAD(P)HX epimerase, which catalyzes the epimerization of the S- and R-forms, the enzyme allows the repair of both epimers of NAD(P)HX, a damaged form of NAD(P)H that is a result of enzymatic or heat-dependent hydration.</text>
</comment>
<dbReference type="GO" id="GO:0046872">
    <property type="term" value="F:metal ion binding"/>
    <property type="evidence" value="ECO:0007669"/>
    <property type="project" value="UniProtKB-UniRule"/>
</dbReference>
<feature type="binding site" evidence="17">
    <location>
        <position position="407"/>
    </location>
    <ligand>
        <name>(6S)-NADPHX</name>
        <dbReference type="ChEBI" id="CHEBI:64076"/>
    </ligand>
</feature>
<feature type="binding site" evidence="17">
    <location>
        <position position="246"/>
    </location>
    <ligand>
        <name>(6S)-NADPHX</name>
        <dbReference type="ChEBI" id="CHEBI:64076"/>
    </ligand>
</feature>
<feature type="binding site" evidence="17">
    <location>
        <position position="296"/>
    </location>
    <ligand>
        <name>(6S)-NADPHX</name>
        <dbReference type="ChEBI" id="CHEBI:64076"/>
    </ligand>
</feature>
<keyword evidence="12 17" id="KW-0456">Lyase</keyword>
<keyword evidence="8 17" id="KW-0521">NADP</keyword>
<feature type="domain" description="YjeF N-terminal" evidence="20">
    <location>
        <begin position="10"/>
        <end position="207"/>
    </location>
</feature>
<dbReference type="Pfam" id="PF01256">
    <property type="entry name" value="Carb_kinase"/>
    <property type="match status" value="1"/>
</dbReference>
<evidence type="ECO:0000256" key="7">
    <source>
        <dbReference type="ARBA" id="ARBA00022840"/>
    </source>
</evidence>
<evidence type="ECO:0000256" key="12">
    <source>
        <dbReference type="ARBA" id="ARBA00023239"/>
    </source>
</evidence>
<comment type="similarity">
    <text evidence="3 18">In the N-terminal section; belongs to the NnrE/AIBP family.</text>
</comment>
<organism evidence="21 22">
    <name type="scientific">Acidipropionibacterium virtanenii</name>
    <dbReference type="NCBI Taxonomy" id="2057246"/>
    <lineage>
        <taxon>Bacteria</taxon>
        <taxon>Bacillati</taxon>
        <taxon>Actinomycetota</taxon>
        <taxon>Actinomycetes</taxon>
        <taxon>Propionibacteriales</taxon>
        <taxon>Propionibacteriaceae</taxon>
        <taxon>Acidipropionibacterium</taxon>
    </lineage>
</organism>
<comment type="similarity">
    <text evidence="17">Belongs to the NnrD/CARKD family.</text>
</comment>
<dbReference type="SUPFAM" id="SSF53613">
    <property type="entry name" value="Ribokinase-like"/>
    <property type="match status" value="1"/>
</dbReference>
<evidence type="ECO:0000256" key="17">
    <source>
        <dbReference type="HAMAP-Rule" id="MF_01965"/>
    </source>
</evidence>
<dbReference type="AlphaFoldDB" id="A0A344USD6"/>
<dbReference type="SUPFAM" id="SSF64153">
    <property type="entry name" value="YjeF N-terminal domain-like"/>
    <property type="match status" value="1"/>
</dbReference>
<keyword evidence="13" id="KW-0511">Multifunctional enzyme</keyword>
<evidence type="ECO:0000259" key="19">
    <source>
        <dbReference type="PROSITE" id="PS51383"/>
    </source>
</evidence>
<feature type="domain" description="YjeF C-terminal" evidence="19">
    <location>
        <begin position="211"/>
        <end position="461"/>
    </location>
</feature>
<dbReference type="GO" id="GO:0046496">
    <property type="term" value="P:nicotinamide nucleotide metabolic process"/>
    <property type="evidence" value="ECO:0007669"/>
    <property type="project" value="UniProtKB-UniRule"/>
</dbReference>
<dbReference type="Pfam" id="PF03853">
    <property type="entry name" value="YjeF_N"/>
    <property type="match status" value="1"/>
</dbReference>
<dbReference type="PANTHER" id="PTHR12592:SF0">
    <property type="entry name" value="ATP-DEPENDENT (S)-NAD(P)H-HYDRATE DEHYDRATASE"/>
    <property type="match status" value="1"/>
</dbReference>
<keyword evidence="7 17" id="KW-0067">ATP-binding</keyword>
<comment type="similarity">
    <text evidence="4 18">In the C-terminal section; belongs to the NnrD/CARKD family.</text>
</comment>
<evidence type="ECO:0000256" key="8">
    <source>
        <dbReference type="ARBA" id="ARBA00022857"/>
    </source>
</evidence>
<dbReference type="GO" id="GO:0005524">
    <property type="term" value="F:ATP binding"/>
    <property type="evidence" value="ECO:0007669"/>
    <property type="project" value="UniProtKB-UniRule"/>
</dbReference>
<dbReference type="EC" id="4.2.1.136" evidence="17"/>
<comment type="cofactor">
    <cofactor evidence="17">
        <name>Mg(2+)</name>
        <dbReference type="ChEBI" id="CHEBI:18420"/>
    </cofactor>
</comment>
<dbReference type="NCBIfam" id="TIGR00197">
    <property type="entry name" value="yjeF_nterm"/>
    <property type="match status" value="1"/>
</dbReference>
<dbReference type="OrthoDB" id="9806925at2"/>
<comment type="catalytic activity">
    <reaction evidence="16 17 18">
        <text>(6S)-NADPHX + ADP = AMP + phosphate + NADPH + H(+)</text>
        <dbReference type="Rhea" id="RHEA:32235"/>
        <dbReference type="ChEBI" id="CHEBI:15378"/>
        <dbReference type="ChEBI" id="CHEBI:43474"/>
        <dbReference type="ChEBI" id="CHEBI:57783"/>
        <dbReference type="ChEBI" id="CHEBI:64076"/>
        <dbReference type="ChEBI" id="CHEBI:456215"/>
        <dbReference type="ChEBI" id="CHEBI:456216"/>
        <dbReference type="EC" id="4.2.1.136"/>
    </reaction>
</comment>
<dbReference type="RefSeq" id="WP_114044235.1">
    <property type="nucleotide sequence ID" value="NZ_CP025198.1"/>
</dbReference>
<evidence type="ECO:0000256" key="14">
    <source>
        <dbReference type="ARBA" id="ARBA00025153"/>
    </source>
</evidence>
<dbReference type="InterPro" id="IPR029056">
    <property type="entry name" value="Ribokinase-like"/>
</dbReference>
<feature type="binding site" evidence="17">
    <location>
        <position position="406"/>
    </location>
    <ligand>
        <name>AMP</name>
        <dbReference type="ChEBI" id="CHEBI:456215"/>
    </ligand>
</feature>
<dbReference type="EMBL" id="CP025198">
    <property type="protein sequence ID" value="AXE38184.1"/>
    <property type="molecule type" value="Genomic_DNA"/>
</dbReference>
<evidence type="ECO:0000256" key="3">
    <source>
        <dbReference type="ARBA" id="ARBA00006001"/>
    </source>
</evidence>
<evidence type="ECO:0000256" key="9">
    <source>
        <dbReference type="ARBA" id="ARBA00022958"/>
    </source>
</evidence>
<proteinExistence type="inferred from homology"/>
<evidence type="ECO:0000256" key="2">
    <source>
        <dbReference type="ARBA" id="ARBA00000909"/>
    </source>
</evidence>
<evidence type="ECO:0000256" key="6">
    <source>
        <dbReference type="ARBA" id="ARBA00022741"/>
    </source>
</evidence>
<dbReference type="InterPro" id="IPR000631">
    <property type="entry name" value="CARKD"/>
</dbReference>